<evidence type="ECO:0000313" key="3">
    <source>
        <dbReference type="Proteomes" id="UP000510721"/>
    </source>
</evidence>
<dbReference type="EMBL" id="CP041238">
    <property type="protein sequence ID" value="QLL61612.1"/>
    <property type="molecule type" value="Genomic_DNA"/>
</dbReference>
<dbReference type="InterPro" id="IPR012368">
    <property type="entry name" value="OxRdtase_Mopterin-bd_su_IorB"/>
</dbReference>
<dbReference type="Gene3D" id="3.30.365.10">
    <property type="entry name" value="Aldehyde oxidase/xanthine dehydrogenase, molybdopterin binding domain"/>
    <property type="match status" value="4"/>
</dbReference>
<dbReference type="InterPro" id="IPR036856">
    <property type="entry name" value="Ald_Oxase/Xan_DH_a/b_sf"/>
</dbReference>
<dbReference type="SUPFAM" id="SSF54665">
    <property type="entry name" value="CO dehydrogenase molybdoprotein N-domain-like"/>
    <property type="match status" value="1"/>
</dbReference>
<keyword evidence="3" id="KW-1185">Reference proteome</keyword>
<dbReference type="Proteomes" id="UP000510721">
    <property type="component" value="Chromosome"/>
</dbReference>
<gene>
    <name evidence="2" type="ORF">FKV68_09210</name>
</gene>
<evidence type="ECO:0000313" key="2">
    <source>
        <dbReference type="EMBL" id="QLL61612.1"/>
    </source>
</evidence>
<proteinExistence type="predicted"/>
<dbReference type="InterPro" id="IPR037165">
    <property type="entry name" value="AldOxase/xan_DH_Mopterin-bd_sf"/>
</dbReference>
<sequence>MARLGDVRPPAGNLTRRRFLIAASGTLAAFGFATSAIGSMELPSGGEFVPEQTFEPTIWYSIDGNGVVEVNIIRAEMGQHVGTSLARIIADELEVSWDQVRITHVDSAAKWGLMVTGGSWSVSQTWPVFSKAGAAGRQALLERGAELLGVPATECLARAGKVVSGNRNVDYGMIVRSGISRTFTSEELAAMPTKPVEDRRLIGRPVAALDVPPKLDGSARYGIDARVDGMVYARPVIPPTRYGSKVVAVDESDARNVKGYIRAVVLDDPSETVPGWVMAIGETYVAAMRAADQLRVTWNAGPTSNVSEKDLQDHALALIAEGKVGSILDTVDTNTEAVFGTTDHKMERTYTNATALHFQLEPTNALAFEKDGIFEIHTGNQWQSLILPTLAKALGRPEETIVLKTYMLGGGFGRRLNGDYAVPAALTAKALNTPVKMILTREDDCRFDSVRSPAVQTVRMAFDSNKKVVAMEHDAAAGWPTEVLAPSFMPKGANGVPYDPFSINGADHWYEVGAQKVRAISNDLARATFRPGWLRSVGPGWTNWALESFMDEAAHEVGADPVEFRLGLLKGTGRNAGSAPNSIGGALRQAHVLRTAAERAGWGNPLPDGHGLGVATSFGQEREMPTWVACVAHVSVDRATGNVKVERLTSVIDAGTIVDPGGALAQAEGATLWGMSLALFEGTRFENGQVADRNLDTYTPLRIADTPHLDISFVDSREAPTGLGEPPTTVVGPAIANAIFAASGARLRHIPITANAVKEAIQP</sequence>
<dbReference type="SMART" id="SM01008">
    <property type="entry name" value="Ald_Xan_dh_C"/>
    <property type="match status" value="1"/>
</dbReference>
<organism evidence="2 3">
    <name type="scientific">Sinorhizobium mexicanum</name>
    <dbReference type="NCBI Taxonomy" id="375549"/>
    <lineage>
        <taxon>Bacteria</taxon>
        <taxon>Pseudomonadati</taxon>
        <taxon>Pseudomonadota</taxon>
        <taxon>Alphaproteobacteria</taxon>
        <taxon>Hyphomicrobiales</taxon>
        <taxon>Rhizobiaceae</taxon>
        <taxon>Sinorhizobium/Ensifer group</taxon>
        <taxon>Sinorhizobium</taxon>
    </lineage>
</organism>
<dbReference type="SUPFAM" id="SSF56003">
    <property type="entry name" value="Molybdenum cofactor-binding domain"/>
    <property type="match status" value="2"/>
</dbReference>
<dbReference type="PANTHER" id="PTHR47495:SF2">
    <property type="entry name" value="ALDEHYDE DEHYDROGENASE"/>
    <property type="match status" value="1"/>
</dbReference>
<dbReference type="Gene3D" id="3.90.1170.50">
    <property type="entry name" value="Aldehyde oxidase/xanthine dehydrogenase, a/b hammerhead"/>
    <property type="match status" value="1"/>
</dbReference>
<dbReference type="InterPro" id="IPR008274">
    <property type="entry name" value="AldOxase/xan_DH_MoCoBD1"/>
</dbReference>
<protein>
    <submittedName>
        <fullName evidence="2">Xanthine dehydrogenase family protein molybdopterin-binding subunit</fullName>
    </submittedName>
</protein>
<dbReference type="KEGG" id="emx:FKV68_09210"/>
<feature type="domain" description="Aldehyde oxidase/xanthine dehydrogenase a/b hammerhead" evidence="1">
    <location>
        <begin position="216"/>
        <end position="302"/>
    </location>
</feature>
<name>A0A859QCY4_9HYPH</name>
<evidence type="ECO:0000259" key="1">
    <source>
        <dbReference type="SMART" id="SM01008"/>
    </source>
</evidence>
<dbReference type="PANTHER" id="PTHR47495">
    <property type="entry name" value="ALDEHYDE DEHYDROGENASE"/>
    <property type="match status" value="1"/>
</dbReference>
<dbReference type="InterPro" id="IPR046867">
    <property type="entry name" value="AldOxase/xan_DH_MoCoBD2"/>
</dbReference>
<dbReference type="InterPro" id="IPR052516">
    <property type="entry name" value="N-heterocyclic_Hydroxylase"/>
</dbReference>
<dbReference type="Pfam" id="PF02738">
    <property type="entry name" value="MoCoBD_1"/>
    <property type="match status" value="1"/>
</dbReference>
<dbReference type="Pfam" id="PF20256">
    <property type="entry name" value="MoCoBD_2"/>
    <property type="match status" value="2"/>
</dbReference>
<reference evidence="2 3" key="1">
    <citation type="submission" date="2019-06" db="EMBL/GenBank/DDBJ databases">
        <title>Complete genome sequence of Ensifer mexicanus ITTG R7 isolated from nodules of Acacia angustissima (Mill.) Kuntze.</title>
        <authorList>
            <person name="Rincon-Rosales R."/>
            <person name="Rogel M.A."/>
            <person name="Guerrero G."/>
            <person name="Rincon-Molina C.I."/>
            <person name="Lopez-Lopez A."/>
            <person name="Martinez-Romero E."/>
        </authorList>
    </citation>
    <scope>NUCLEOTIDE SEQUENCE [LARGE SCALE GENOMIC DNA]</scope>
    <source>
        <strain evidence="2 3">ITTG R7</strain>
    </source>
</reference>
<dbReference type="InterPro" id="IPR000674">
    <property type="entry name" value="Ald_Oxase/Xan_DH_a/b"/>
</dbReference>
<accession>A0A859QCY4</accession>
<dbReference type="GO" id="GO:0016491">
    <property type="term" value="F:oxidoreductase activity"/>
    <property type="evidence" value="ECO:0007669"/>
    <property type="project" value="InterPro"/>
</dbReference>
<dbReference type="PIRSF" id="PIRSF036389">
    <property type="entry name" value="IOR_B"/>
    <property type="match status" value="1"/>
</dbReference>
<dbReference type="AlphaFoldDB" id="A0A859QCY4"/>